<dbReference type="InterPro" id="IPR001100">
    <property type="entry name" value="Pyr_nuc-diS_OxRdtase"/>
</dbReference>
<comment type="similarity">
    <text evidence="2 13">Belongs to the class-I pyridine nucleotide-disulfide oxidoreductase family.</text>
</comment>
<comment type="miscellaneous">
    <text evidence="13">The active site is a redox-active disulfide bond.</text>
</comment>
<dbReference type="PRINTS" id="PR00411">
    <property type="entry name" value="PNDRDTASEI"/>
</dbReference>
<dbReference type="PRINTS" id="PR00368">
    <property type="entry name" value="FADPNR"/>
</dbReference>
<keyword evidence="8 13" id="KW-0560">Oxidoreductase</keyword>
<evidence type="ECO:0000313" key="15">
    <source>
        <dbReference type="EMBL" id="MEI9402572.1"/>
    </source>
</evidence>
<evidence type="ECO:0000256" key="5">
    <source>
        <dbReference type="ARBA" id="ARBA00022630"/>
    </source>
</evidence>
<evidence type="ECO:0000256" key="9">
    <source>
        <dbReference type="ARBA" id="ARBA00023027"/>
    </source>
</evidence>
<evidence type="ECO:0000256" key="3">
    <source>
        <dbReference type="ARBA" id="ARBA00012608"/>
    </source>
</evidence>
<comment type="catalytic activity">
    <reaction evidence="12 13">
        <text>N(6)-[(R)-dihydrolipoyl]-L-lysyl-[protein] + NAD(+) = N(6)-[(R)-lipoyl]-L-lysyl-[protein] + NADH + H(+)</text>
        <dbReference type="Rhea" id="RHEA:15045"/>
        <dbReference type="Rhea" id="RHEA-COMP:10474"/>
        <dbReference type="Rhea" id="RHEA-COMP:10475"/>
        <dbReference type="ChEBI" id="CHEBI:15378"/>
        <dbReference type="ChEBI" id="CHEBI:57540"/>
        <dbReference type="ChEBI" id="CHEBI:57945"/>
        <dbReference type="ChEBI" id="CHEBI:83099"/>
        <dbReference type="ChEBI" id="CHEBI:83100"/>
        <dbReference type="EC" id="1.8.1.4"/>
    </reaction>
</comment>
<evidence type="ECO:0000256" key="12">
    <source>
        <dbReference type="ARBA" id="ARBA00049187"/>
    </source>
</evidence>
<dbReference type="Gene3D" id="3.30.390.30">
    <property type="match status" value="1"/>
</dbReference>
<name>A0ABU8KAG0_9HYPH</name>
<sequence length="573" mass="59353">MTSKTKIEIPDIGDFANVPVIEILVRTGEAVLVDQPILTLESDKATLEVPSPAAGMVDAIHVSVGDEVSKGTLIATVVGLETAQQDVEPSNAIQKQAASTAARTEGGVDCDVVVIGAGPGGYSAAFRAADLGLKVILIEKHQTLGGVCLNVGCIPSKALLHLVAVKEEAERLAVPGISFSPPQVSLDAIVKFKQATVARLTGGLSQMTKMRKVEVIIGTAEFLSSDALNVSTAEGGRAVRFRKCIIAAGSAAAHIPVLPDDPRVVNSTGALELPFVPKRMLVVGGGIIGLEMATIYGGLGATVDVVERLEGLLPGVDRDGVDIWRKQNNHRFGEIAVGAQVTSAVATPSGIKVTVQGTTSFEREYDLVLQSVGRRPNGAALGLDRVDVACDKRGFIVVDEQMRTSAPNIFAIGDIAGEPMLAHKAIHEGHVAAEVCAGLKSAFDATVVPNVAYTNPEIAWVGLTEELAKQSGAAVSVSRFPWAASGRAIANGAAYGATKLIFDKGTKRVVGGMIVGPGAGDMIGEICLAIEMGADATDMAKTIHPHPTLGETIGMAAEVEKGVCTDLPPAGKR</sequence>
<dbReference type="NCBIfam" id="TIGR01350">
    <property type="entry name" value="lipoamide_DH"/>
    <property type="match status" value="1"/>
</dbReference>
<evidence type="ECO:0000256" key="10">
    <source>
        <dbReference type="ARBA" id="ARBA00023157"/>
    </source>
</evidence>
<evidence type="ECO:0000256" key="7">
    <source>
        <dbReference type="ARBA" id="ARBA00022827"/>
    </source>
</evidence>
<keyword evidence="9 13" id="KW-0520">NAD</keyword>
<dbReference type="Pfam" id="PF07992">
    <property type="entry name" value="Pyr_redox_2"/>
    <property type="match status" value="1"/>
</dbReference>
<evidence type="ECO:0000256" key="4">
    <source>
        <dbReference type="ARBA" id="ARBA00016961"/>
    </source>
</evidence>
<dbReference type="SUPFAM" id="SSF55424">
    <property type="entry name" value="FAD/NAD-linked reductases, dimerisation (C-terminal) domain"/>
    <property type="match status" value="1"/>
</dbReference>
<organism evidence="15 16">
    <name type="scientific">Mesorhizobium argentiipisi</name>
    <dbReference type="NCBI Taxonomy" id="3015175"/>
    <lineage>
        <taxon>Bacteria</taxon>
        <taxon>Pseudomonadati</taxon>
        <taxon>Pseudomonadota</taxon>
        <taxon>Alphaproteobacteria</taxon>
        <taxon>Hyphomicrobiales</taxon>
        <taxon>Phyllobacteriaceae</taxon>
        <taxon>Mesorhizobium</taxon>
    </lineage>
</organism>
<dbReference type="PANTHER" id="PTHR22912:SF160">
    <property type="entry name" value="DIHYDROLIPOYL DEHYDROGENASE"/>
    <property type="match status" value="1"/>
</dbReference>
<dbReference type="InterPro" id="IPR050151">
    <property type="entry name" value="Class-I_Pyr_Nuc-Dis_Oxidored"/>
</dbReference>
<comment type="cofactor">
    <cofactor evidence="1">
        <name>(R)-lipoate</name>
        <dbReference type="ChEBI" id="CHEBI:83088"/>
    </cofactor>
</comment>
<evidence type="ECO:0000259" key="14">
    <source>
        <dbReference type="PROSITE" id="PS50968"/>
    </source>
</evidence>
<keyword evidence="11 13" id="KW-0676">Redox-active center</keyword>
<dbReference type="InterPro" id="IPR011053">
    <property type="entry name" value="Single_hybrid_motif"/>
</dbReference>
<dbReference type="RefSeq" id="WP_337092948.1">
    <property type="nucleotide sequence ID" value="NZ_JAPYKO010000005.1"/>
</dbReference>
<keyword evidence="10" id="KW-1015">Disulfide bond</keyword>
<dbReference type="InterPro" id="IPR023753">
    <property type="entry name" value="FAD/NAD-binding_dom"/>
</dbReference>
<evidence type="ECO:0000256" key="2">
    <source>
        <dbReference type="ARBA" id="ARBA00007532"/>
    </source>
</evidence>
<keyword evidence="16" id="KW-1185">Reference proteome</keyword>
<dbReference type="InterPro" id="IPR036188">
    <property type="entry name" value="FAD/NAD-bd_sf"/>
</dbReference>
<comment type="cofactor">
    <cofactor evidence="13">
        <name>FAD</name>
        <dbReference type="ChEBI" id="CHEBI:57692"/>
    </cofactor>
    <text evidence="13">Binds 1 FAD per subunit.</text>
</comment>
<dbReference type="InterPro" id="IPR012999">
    <property type="entry name" value="Pyr_OxRdtase_I_AS"/>
</dbReference>
<dbReference type="PIRSF" id="PIRSF000350">
    <property type="entry name" value="Mercury_reductase_MerA"/>
    <property type="match status" value="1"/>
</dbReference>
<dbReference type="SUPFAM" id="SSF51905">
    <property type="entry name" value="FAD/NAD(P)-binding domain"/>
    <property type="match status" value="1"/>
</dbReference>
<dbReference type="InterPro" id="IPR016156">
    <property type="entry name" value="FAD/NAD-linked_Rdtase_dimer_sf"/>
</dbReference>
<dbReference type="GO" id="GO:0004148">
    <property type="term" value="F:dihydrolipoyl dehydrogenase (NADH) activity"/>
    <property type="evidence" value="ECO:0007669"/>
    <property type="project" value="UniProtKB-EC"/>
</dbReference>
<dbReference type="InterPro" id="IPR000089">
    <property type="entry name" value="Biotin_lipoyl"/>
</dbReference>
<dbReference type="EC" id="1.8.1.4" evidence="3 13"/>
<dbReference type="Proteomes" id="UP001366503">
    <property type="component" value="Unassembled WGS sequence"/>
</dbReference>
<dbReference type="CDD" id="cd06849">
    <property type="entry name" value="lipoyl_domain"/>
    <property type="match status" value="1"/>
</dbReference>
<dbReference type="Gene3D" id="3.50.50.60">
    <property type="entry name" value="FAD/NAD(P)-binding domain"/>
    <property type="match status" value="2"/>
</dbReference>
<dbReference type="InterPro" id="IPR004099">
    <property type="entry name" value="Pyr_nucl-diS_OxRdtase_dimer"/>
</dbReference>
<feature type="domain" description="Lipoyl-binding" evidence="14">
    <location>
        <begin position="4"/>
        <end position="78"/>
    </location>
</feature>
<evidence type="ECO:0000256" key="13">
    <source>
        <dbReference type="RuleBase" id="RU003692"/>
    </source>
</evidence>
<dbReference type="Pfam" id="PF02852">
    <property type="entry name" value="Pyr_redox_dim"/>
    <property type="match status" value="1"/>
</dbReference>
<dbReference type="PROSITE" id="PS00076">
    <property type="entry name" value="PYRIDINE_REDOX_1"/>
    <property type="match status" value="1"/>
</dbReference>
<evidence type="ECO:0000256" key="11">
    <source>
        <dbReference type="ARBA" id="ARBA00023284"/>
    </source>
</evidence>
<evidence type="ECO:0000256" key="6">
    <source>
        <dbReference type="ARBA" id="ARBA00022823"/>
    </source>
</evidence>
<evidence type="ECO:0000256" key="1">
    <source>
        <dbReference type="ARBA" id="ARBA00001938"/>
    </source>
</evidence>
<keyword evidence="7 13" id="KW-0274">FAD</keyword>
<accession>A0ABU8KAG0</accession>
<dbReference type="PROSITE" id="PS50968">
    <property type="entry name" value="BIOTINYL_LIPOYL"/>
    <property type="match status" value="1"/>
</dbReference>
<dbReference type="Pfam" id="PF00364">
    <property type="entry name" value="Biotin_lipoyl"/>
    <property type="match status" value="1"/>
</dbReference>
<dbReference type="EMBL" id="JAPYKO010000005">
    <property type="protein sequence ID" value="MEI9402572.1"/>
    <property type="molecule type" value="Genomic_DNA"/>
</dbReference>
<evidence type="ECO:0000256" key="8">
    <source>
        <dbReference type="ARBA" id="ARBA00023002"/>
    </source>
</evidence>
<dbReference type="InterPro" id="IPR003016">
    <property type="entry name" value="2-oxoA_DH_lipoyl-BS"/>
</dbReference>
<dbReference type="PANTHER" id="PTHR22912">
    <property type="entry name" value="DISULFIDE OXIDOREDUCTASE"/>
    <property type="match status" value="1"/>
</dbReference>
<evidence type="ECO:0000313" key="16">
    <source>
        <dbReference type="Proteomes" id="UP001366503"/>
    </source>
</evidence>
<dbReference type="Gene3D" id="2.40.50.100">
    <property type="match status" value="1"/>
</dbReference>
<dbReference type="SUPFAM" id="SSF51230">
    <property type="entry name" value="Single hybrid motif"/>
    <property type="match status" value="1"/>
</dbReference>
<reference evidence="15 16" key="1">
    <citation type="submission" date="2022-12" db="EMBL/GenBank/DDBJ databases">
        <authorList>
            <person name="Muema E."/>
        </authorList>
    </citation>
    <scope>NUCLEOTIDE SEQUENCE [LARGE SCALE GENOMIC DNA]</scope>
    <source>
        <strain evidence="16">1330</strain>
    </source>
</reference>
<dbReference type="InterPro" id="IPR006258">
    <property type="entry name" value="Lipoamide_DH"/>
</dbReference>
<gene>
    <name evidence="15" type="primary">lpdA</name>
    <name evidence="15" type="ORF">O7A05_10435</name>
</gene>
<comment type="caution">
    <text evidence="15">The sequence shown here is derived from an EMBL/GenBank/DDBJ whole genome shotgun (WGS) entry which is preliminary data.</text>
</comment>
<keyword evidence="6" id="KW-0450">Lipoyl</keyword>
<dbReference type="PROSITE" id="PS00189">
    <property type="entry name" value="LIPOYL"/>
    <property type="match status" value="1"/>
</dbReference>
<protein>
    <recommendedName>
        <fullName evidence="4 13">Dihydrolipoyl dehydrogenase</fullName>
        <ecNumber evidence="3 13">1.8.1.4</ecNumber>
    </recommendedName>
</protein>
<keyword evidence="5 13" id="KW-0285">Flavoprotein</keyword>
<proteinExistence type="inferred from homology"/>